<organism evidence="6 7">
    <name type="scientific">Persicimonas caeni</name>
    <dbReference type="NCBI Taxonomy" id="2292766"/>
    <lineage>
        <taxon>Bacteria</taxon>
        <taxon>Deltaproteobacteria</taxon>
        <taxon>Bradymonadales</taxon>
        <taxon>Bradymonadaceae</taxon>
        <taxon>Persicimonas</taxon>
    </lineage>
</organism>
<dbReference type="Pfam" id="PF02630">
    <property type="entry name" value="SCO1-SenC"/>
    <property type="match status" value="1"/>
</dbReference>
<keyword evidence="4" id="KW-1015">Disulfide bond</keyword>
<dbReference type="GO" id="GO:0046872">
    <property type="term" value="F:metal ion binding"/>
    <property type="evidence" value="ECO:0007669"/>
    <property type="project" value="UniProtKB-KW"/>
</dbReference>
<dbReference type="InterPro" id="IPR003782">
    <property type="entry name" value="SCO1/SenC"/>
</dbReference>
<accession>A0A5B8Y088</accession>
<feature type="domain" description="Thioredoxin" evidence="5">
    <location>
        <begin position="71"/>
        <end position="237"/>
    </location>
</feature>
<dbReference type="AlphaFoldDB" id="A0A4Y6PPE2"/>
<dbReference type="PANTHER" id="PTHR12151">
    <property type="entry name" value="ELECTRON TRANSPORT PROTIN SCO1/SENC FAMILY MEMBER"/>
    <property type="match status" value="1"/>
</dbReference>
<feature type="binding site" evidence="3">
    <location>
        <position position="113"/>
    </location>
    <ligand>
        <name>Cu cation</name>
        <dbReference type="ChEBI" id="CHEBI:23378"/>
    </ligand>
</feature>
<dbReference type="InterPro" id="IPR008972">
    <property type="entry name" value="Cupredoxin"/>
</dbReference>
<dbReference type="InterPro" id="IPR013766">
    <property type="entry name" value="Thioredoxin_domain"/>
</dbReference>
<dbReference type="OrthoDB" id="9790194at2"/>
<accession>A0A4Y6PPE2</accession>
<evidence type="ECO:0000256" key="2">
    <source>
        <dbReference type="ARBA" id="ARBA00023008"/>
    </source>
</evidence>
<keyword evidence="2 3" id="KW-0186">Copper</keyword>
<dbReference type="CDD" id="cd02968">
    <property type="entry name" value="SCO"/>
    <property type="match status" value="1"/>
</dbReference>
<evidence type="ECO:0000256" key="3">
    <source>
        <dbReference type="PIRSR" id="PIRSR603782-1"/>
    </source>
</evidence>
<evidence type="ECO:0000256" key="1">
    <source>
        <dbReference type="ARBA" id="ARBA00010996"/>
    </source>
</evidence>
<evidence type="ECO:0000259" key="5">
    <source>
        <dbReference type="PROSITE" id="PS51352"/>
    </source>
</evidence>
<dbReference type="InterPro" id="IPR036249">
    <property type="entry name" value="Thioredoxin-like_sf"/>
</dbReference>
<reference evidence="6 7" key="1">
    <citation type="submission" date="2019-06" db="EMBL/GenBank/DDBJ databases">
        <title>Persicimonas caeni gen. nov., sp. nov., a predatory bacterium isolated from solar saltern.</title>
        <authorList>
            <person name="Wang S."/>
        </authorList>
    </citation>
    <scope>NUCLEOTIDE SEQUENCE [LARGE SCALE GENOMIC DNA]</scope>
    <source>
        <strain evidence="6 7">YN101</strain>
    </source>
</reference>
<gene>
    <name evidence="6" type="ORF">FIV42_05350</name>
</gene>
<evidence type="ECO:0000313" key="6">
    <source>
        <dbReference type="EMBL" id="QDG50174.1"/>
    </source>
</evidence>
<dbReference type="PROSITE" id="PS51352">
    <property type="entry name" value="THIOREDOXIN_2"/>
    <property type="match status" value="1"/>
</dbReference>
<dbReference type="Gene3D" id="3.40.30.10">
    <property type="entry name" value="Glutaredoxin"/>
    <property type="match status" value="1"/>
</dbReference>
<comment type="similarity">
    <text evidence="1">Belongs to the SCO1/2 family.</text>
</comment>
<dbReference type="SUPFAM" id="SSF52833">
    <property type="entry name" value="Thioredoxin-like"/>
    <property type="match status" value="1"/>
</dbReference>
<dbReference type="SUPFAM" id="SSF49503">
    <property type="entry name" value="Cupredoxins"/>
    <property type="match status" value="1"/>
</dbReference>
<proteinExistence type="inferred from homology"/>
<name>A0A4Y6PPE2_PERCE</name>
<protein>
    <recommendedName>
        <fullName evidence="5">Thioredoxin domain-containing protein</fullName>
    </recommendedName>
</protein>
<sequence length="339" mass="37267">MEKTMTTTTHNKTPGMVVLVATIAGLVLAAISLLPLGPGHSALGVAFDTEADEAAEADKQEAPKALRGIHYDPPRQAPALDGLDHNGQSFSLKRQPHPLAMVFFGYVSCTDVCPTNLKKFEKIQKQLGADADQVQFVFVTIDPGNEPPKKMAEYLEYYEGEIIGVTGPYGDSLDEVYKSWGIVRKRVELDKPVMGRDYKFDHSGQIYLVQNGKKMPVSYPYGTSVDTMVEDLSALLDDPSLGERLPEVGSVKKVTIPPGSYTRAAQKNPKLPAYLRVRVGDSIRWRNDDYMYHFVGDISLGPGEEATQRFDEAGEFYFGCTALPSEVIRIAVEEPSTDG</sequence>
<feature type="binding site" evidence="3">
    <location>
        <position position="109"/>
    </location>
    <ligand>
        <name>Cu cation</name>
        <dbReference type="ChEBI" id="CHEBI:23378"/>
    </ligand>
</feature>
<keyword evidence="3" id="KW-0479">Metal-binding</keyword>
<dbReference type="EMBL" id="CP041186">
    <property type="protein sequence ID" value="QDG50174.1"/>
    <property type="molecule type" value="Genomic_DNA"/>
</dbReference>
<feature type="disulfide bond" description="Redox-active" evidence="4">
    <location>
        <begin position="109"/>
        <end position="113"/>
    </location>
</feature>
<dbReference type="Proteomes" id="UP000315995">
    <property type="component" value="Chromosome"/>
</dbReference>
<keyword evidence="7" id="KW-1185">Reference proteome</keyword>
<feature type="binding site" evidence="3">
    <location>
        <position position="202"/>
    </location>
    <ligand>
        <name>Cu cation</name>
        <dbReference type="ChEBI" id="CHEBI:23378"/>
    </ligand>
</feature>
<evidence type="ECO:0000256" key="4">
    <source>
        <dbReference type="PIRSR" id="PIRSR603782-2"/>
    </source>
</evidence>
<dbReference type="Gene3D" id="2.60.40.420">
    <property type="entry name" value="Cupredoxins - blue copper proteins"/>
    <property type="match status" value="1"/>
</dbReference>
<dbReference type="PANTHER" id="PTHR12151:SF25">
    <property type="entry name" value="LINALOOL DEHYDRATASE_ISOMERASE DOMAIN-CONTAINING PROTEIN"/>
    <property type="match status" value="1"/>
</dbReference>
<evidence type="ECO:0000313" key="7">
    <source>
        <dbReference type="Proteomes" id="UP000315995"/>
    </source>
</evidence>